<evidence type="ECO:0000313" key="3">
    <source>
        <dbReference type="EMBL" id="GFH48261.1"/>
    </source>
</evidence>
<accession>A0AAD3CNM0</accession>
<proteinExistence type="predicted"/>
<keyword evidence="2" id="KW-0472">Membrane</keyword>
<sequence length="554" mass="61696">MHFASSSSATSEIIRNGSYNNKDAAPYLKLRNKNRFLQGENKEVVAKEDANKDVNKEKDVMKEVPDGDILVASPTLSPTKSPTQAPTPSPTSQPTFHPSRAPVVSPWKEFVTDYVSLKISIFTRRKARAGTNEIDGRSLLSADNLKSAQHEDLVENVVTSMATVICEGVGNRKLGILSYEEGKYYNFCPMIAAGDTESQSDFEIIPDGLPTVYSYALADIKNRYGLLDIEDRKVFVSNNGDTSGDYLEWTVWTLDFPVIQLGSSLNGSWEADLAGIQNYADRALSLAISDNTINESLQSMTPRHYITTSSEGFEVDTFLSFMEKIDDNDDMTVDDGVNDFSEYTFWQPIRITGMLLLFFLIAFVWILMKIGHERYKYDVWDATVDKKSKRGGAETANHVNISTFEGLDFVLHSGHQMRKKADTNAENIPMDMGNTKSEIAGTAAASPSTPSPRKRMRDFLMSRIGYECSNSECVAAGDEYSLISVQKKGAGDTTTRSLLPPREDDECAQEVEIIMTPERKPNHVPAEKTPDNAERIRERNGDYAFVSVTTKMLK</sequence>
<keyword evidence="4" id="KW-1185">Reference proteome</keyword>
<keyword evidence="2" id="KW-1133">Transmembrane helix</keyword>
<reference evidence="3 4" key="1">
    <citation type="journal article" date="2021" name="Sci. Rep.">
        <title>The genome of the diatom Chaetoceros tenuissimus carries an ancient integrated fragment of an extant virus.</title>
        <authorList>
            <person name="Hongo Y."/>
            <person name="Kimura K."/>
            <person name="Takaki Y."/>
            <person name="Yoshida Y."/>
            <person name="Baba S."/>
            <person name="Kobayashi G."/>
            <person name="Nagasaki K."/>
            <person name="Hano T."/>
            <person name="Tomaru Y."/>
        </authorList>
    </citation>
    <scope>NUCLEOTIDE SEQUENCE [LARGE SCALE GENOMIC DNA]</scope>
    <source>
        <strain evidence="3 4">NIES-3715</strain>
    </source>
</reference>
<comment type="caution">
    <text evidence="3">The sequence shown here is derived from an EMBL/GenBank/DDBJ whole genome shotgun (WGS) entry which is preliminary data.</text>
</comment>
<evidence type="ECO:0000313" key="4">
    <source>
        <dbReference type="Proteomes" id="UP001054902"/>
    </source>
</evidence>
<feature type="region of interest" description="Disordered" evidence="1">
    <location>
        <begin position="38"/>
        <end position="100"/>
    </location>
</feature>
<gene>
    <name evidence="3" type="ORF">CTEN210_04737</name>
</gene>
<dbReference type="AlphaFoldDB" id="A0AAD3CNM0"/>
<dbReference type="EMBL" id="BLLK01000027">
    <property type="protein sequence ID" value="GFH48261.1"/>
    <property type="molecule type" value="Genomic_DNA"/>
</dbReference>
<name>A0AAD3CNM0_9STRA</name>
<feature type="compositionally biased region" description="Polar residues" evidence="1">
    <location>
        <begin position="1"/>
        <end position="21"/>
    </location>
</feature>
<protein>
    <submittedName>
        <fullName evidence="3">Uncharacterized protein</fullName>
    </submittedName>
</protein>
<dbReference type="CDD" id="cd03493">
    <property type="entry name" value="SQR_QFR_TM"/>
    <property type="match status" value="1"/>
</dbReference>
<evidence type="ECO:0000256" key="1">
    <source>
        <dbReference type="SAM" id="MobiDB-lite"/>
    </source>
</evidence>
<evidence type="ECO:0000256" key="2">
    <source>
        <dbReference type="SAM" id="Phobius"/>
    </source>
</evidence>
<feature type="region of interest" description="Disordered" evidence="1">
    <location>
        <begin position="1"/>
        <end position="25"/>
    </location>
</feature>
<organism evidence="3 4">
    <name type="scientific">Chaetoceros tenuissimus</name>
    <dbReference type="NCBI Taxonomy" id="426638"/>
    <lineage>
        <taxon>Eukaryota</taxon>
        <taxon>Sar</taxon>
        <taxon>Stramenopiles</taxon>
        <taxon>Ochrophyta</taxon>
        <taxon>Bacillariophyta</taxon>
        <taxon>Coscinodiscophyceae</taxon>
        <taxon>Chaetocerotophycidae</taxon>
        <taxon>Chaetocerotales</taxon>
        <taxon>Chaetocerotaceae</taxon>
        <taxon>Chaetoceros</taxon>
    </lineage>
</organism>
<feature type="transmembrane region" description="Helical" evidence="2">
    <location>
        <begin position="349"/>
        <end position="368"/>
    </location>
</feature>
<keyword evidence="2" id="KW-0812">Transmembrane</keyword>
<feature type="compositionally biased region" description="Basic and acidic residues" evidence="1">
    <location>
        <begin position="40"/>
        <end position="65"/>
    </location>
</feature>
<dbReference type="Proteomes" id="UP001054902">
    <property type="component" value="Unassembled WGS sequence"/>
</dbReference>